<dbReference type="EMBL" id="JAVRJZ010000174">
    <property type="protein sequence ID" value="KAK2702766.1"/>
    <property type="molecule type" value="Genomic_DNA"/>
</dbReference>
<organism evidence="1 2">
    <name type="scientific">Artemia franciscana</name>
    <name type="common">Brine shrimp</name>
    <name type="synonym">Artemia sanfranciscana</name>
    <dbReference type="NCBI Taxonomy" id="6661"/>
    <lineage>
        <taxon>Eukaryota</taxon>
        <taxon>Metazoa</taxon>
        <taxon>Ecdysozoa</taxon>
        <taxon>Arthropoda</taxon>
        <taxon>Crustacea</taxon>
        <taxon>Branchiopoda</taxon>
        <taxon>Anostraca</taxon>
        <taxon>Artemiidae</taxon>
        <taxon>Artemia</taxon>
    </lineage>
</organism>
<name>A0AA88HC04_ARTSF</name>
<evidence type="ECO:0000313" key="1">
    <source>
        <dbReference type="EMBL" id="KAK2702766.1"/>
    </source>
</evidence>
<proteinExistence type="predicted"/>
<evidence type="ECO:0000313" key="2">
    <source>
        <dbReference type="Proteomes" id="UP001187531"/>
    </source>
</evidence>
<comment type="caution">
    <text evidence="1">The sequence shown here is derived from an EMBL/GenBank/DDBJ whole genome shotgun (WGS) entry which is preliminary data.</text>
</comment>
<dbReference type="AlphaFoldDB" id="A0AA88HC04"/>
<keyword evidence="2" id="KW-1185">Reference proteome</keyword>
<reference evidence="1" key="1">
    <citation type="submission" date="2023-07" db="EMBL/GenBank/DDBJ databases">
        <title>Chromosome-level genome assembly of Artemia franciscana.</title>
        <authorList>
            <person name="Jo E."/>
        </authorList>
    </citation>
    <scope>NUCLEOTIDE SEQUENCE</scope>
    <source>
        <tissue evidence="1">Whole body</tissue>
    </source>
</reference>
<sequence length="96" mass="11227">MSRSYKLIPFEESLMPKQRFENSLKITQFKRANKMPIKVDIFEKLAPGEPPSFPSEEEDIFTIEPDDSPLLKIIEVQRLKDANYVPKDCYENSRSC</sequence>
<dbReference type="Proteomes" id="UP001187531">
    <property type="component" value="Unassembled WGS sequence"/>
</dbReference>
<protein>
    <submittedName>
        <fullName evidence="1">Uncharacterized protein</fullName>
    </submittedName>
</protein>
<gene>
    <name evidence="1" type="ORF">QYM36_018627</name>
</gene>
<accession>A0AA88HC04</accession>